<dbReference type="Pfam" id="PF01565">
    <property type="entry name" value="FAD_binding_4"/>
    <property type="match status" value="1"/>
</dbReference>
<evidence type="ECO:0000313" key="4">
    <source>
        <dbReference type="Proteomes" id="UP001589627"/>
    </source>
</evidence>
<sequence length="411" mass="45385">MPDVAEAAWRNWAGNQSFHCRRIVRARGVEDVVAAVGEEAARGGAVRAAGAGHSFTPVVQTDGTLLDISAMSGVVEVDGSRSRARVRAGTRLADIGAPLWEQGWAIANQGDIDRQTLAGAVSTGTKGSGTRFGTMSSTITAAEVVTGTAEVVQVDETDLDALHATQVSLGLLGVITELELAVVPRYFLREKNLIMHVDELLERWDDLKAAHRHFSFWWMPRETSAKVYELPDTPADHAFVKLLQEEEAAPEVTVEGPPGARLGRAHLIYPDIDLGEPFYELEYVLAAADDKDAFLEVRELMRSAHPDQASPVQARWQQADRAMLSPQYRRDSVSISVSGIPGTDWEPFLTSVDRLLGARRARPHWGKVHFLTPQQVIDLYPRLPDFDTRRRKHDPMGLFLNAQFTELLSRP</sequence>
<feature type="domain" description="FAD-binding PCMH-type" evidence="2">
    <location>
        <begin position="16"/>
        <end position="185"/>
    </location>
</feature>
<evidence type="ECO:0000313" key="3">
    <source>
        <dbReference type="EMBL" id="MFB9832303.1"/>
    </source>
</evidence>
<gene>
    <name evidence="3" type="ORF">ACFFNX_08905</name>
</gene>
<dbReference type="InterPro" id="IPR007173">
    <property type="entry name" value="ALO_C"/>
</dbReference>
<name>A0ABV5YBA8_9ACTN</name>
<evidence type="ECO:0000256" key="1">
    <source>
        <dbReference type="ARBA" id="ARBA00023002"/>
    </source>
</evidence>
<keyword evidence="4" id="KW-1185">Reference proteome</keyword>
<dbReference type="Gene3D" id="3.30.465.10">
    <property type="match status" value="1"/>
</dbReference>
<dbReference type="InterPro" id="IPR016171">
    <property type="entry name" value="Vanillyl_alc_oxidase_C-sub2"/>
</dbReference>
<dbReference type="EMBL" id="JBHLZP010000045">
    <property type="protein sequence ID" value="MFB9832303.1"/>
    <property type="molecule type" value="Genomic_DNA"/>
</dbReference>
<proteinExistence type="predicted"/>
<dbReference type="Proteomes" id="UP001589627">
    <property type="component" value="Unassembled WGS sequence"/>
</dbReference>
<reference evidence="3 4" key="1">
    <citation type="submission" date="2024-09" db="EMBL/GenBank/DDBJ databases">
        <authorList>
            <person name="Sun Q."/>
            <person name="Mori K."/>
        </authorList>
    </citation>
    <scope>NUCLEOTIDE SEQUENCE [LARGE SCALE GENOMIC DNA]</scope>
    <source>
        <strain evidence="3 4">TBRC 0563</strain>
    </source>
</reference>
<dbReference type="InterPro" id="IPR016167">
    <property type="entry name" value="FAD-bd_PCMH_sub1"/>
</dbReference>
<dbReference type="PIRSF" id="PIRSF000136">
    <property type="entry name" value="LGO_GLO"/>
    <property type="match status" value="1"/>
</dbReference>
<dbReference type="Gene3D" id="1.10.45.10">
    <property type="entry name" value="Vanillyl-alcohol Oxidase, Chain A, domain 4"/>
    <property type="match status" value="1"/>
</dbReference>
<evidence type="ECO:0000259" key="2">
    <source>
        <dbReference type="PROSITE" id="PS51387"/>
    </source>
</evidence>
<dbReference type="InterPro" id="IPR010031">
    <property type="entry name" value="FAD_lactone_oxidase-like"/>
</dbReference>
<comment type="caution">
    <text evidence="3">The sequence shown here is derived from an EMBL/GenBank/DDBJ whole genome shotgun (WGS) entry which is preliminary data.</text>
</comment>
<dbReference type="PROSITE" id="PS51387">
    <property type="entry name" value="FAD_PCMH"/>
    <property type="match status" value="1"/>
</dbReference>
<organism evidence="3 4">
    <name type="scientific">Actinoallomurus acaciae</name>
    <dbReference type="NCBI Taxonomy" id="502577"/>
    <lineage>
        <taxon>Bacteria</taxon>
        <taxon>Bacillati</taxon>
        <taxon>Actinomycetota</taxon>
        <taxon>Actinomycetes</taxon>
        <taxon>Streptosporangiales</taxon>
        <taxon>Thermomonosporaceae</taxon>
        <taxon>Actinoallomurus</taxon>
    </lineage>
</organism>
<protein>
    <submittedName>
        <fullName evidence="3">D-arabinono-1,4-lactone oxidase</fullName>
    </submittedName>
</protein>
<dbReference type="PANTHER" id="PTHR43762:SF1">
    <property type="entry name" value="D-ARABINONO-1,4-LACTONE OXIDASE"/>
    <property type="match status" value="1"/>
</dbReference>
<accession>A0ABV5YBA8</accession>
<dbReference type="SUPFAM" id="SSF56176">
    <property type="entry name" value="FAD-binding/transporter-associated domain-like"/>
    <property type="match status" value="1"/>
</dbReference>
<dbReference type="InterPro" id="IPR006094">
    <property type="entry name" value="Oxid_FAD_bind_N"/>
</dbReference>
<dbReference type="RefSeq" id="WP_378197935.1">
    <property type="nucleotide sequence ID" value="NZ_JBHLZP010000045.1"/>
</dbReference>
<dbReference type="Pfam" id="PF04030">
    <property type="entry name" value="ALO"/>
    <property type="match status" value="2"/>
</dbReference>
<dbReference type="Gene3D" id="3.30.43.10">
    <property type="entry name" value="Uridine Diphospho-n-acetylenolpyruvylglucosamine Reductase, domain 2"/>
    <property type="match status" value="1"/>
</dbReference>
<dbReference type="InterPro" id="IPR016169">
    <property type="entry name" value="FAD-bd_PCMH_sub2"/>
</dbReference>
<dbReference type="PANTHER" id="PTHR43762">
    <property type="entry name" value="L-GULONOLACTONE OXIDASE"/>
    <property type="match status" value="1"/>
</dbReference>
<keyword evidence="1" id="KW-0560">Oxidoreductase</keyword>
<dbReference type="InterPro" id="IPR016166">
    <property type="entry name" value="FAD-bd_PCMH"/>
</dbReference>
<dbReference type="Gene3D" id="3.30.70.2520">
    <property type="match status" value="1"/>
</dbReference>
<dbReference type="InterPro" id="IPR036318">
    <property type="entry name" value="FAD-bd_PCMH-like_sf"/>
</dbReference>